<protein>
    <submittedName>
        <fullName evidence="2">Uncharacterized protein</fullName>
    </submittedName>
</protein>
<dbReference type="EMBL" id="KB736863">
    <property type="protein sequence ID" value="ENN83122.1"/>
    <property type="molecule type" value="Genomic_DNA"/>
</dbReference>
<organism evidence="2">
    <name type="scientific">Dendroctonus ponderosae</name>
    <name type="common">Mountain pine beetle</name>
    <dbReference type="NCBI Taxonomy" id="77166"/>
    <lineage>
        <taxon>Eukaryota</taxon>
        <taxon>Metazoa</taxon>
        <taxon>Ecdysozoa</taxon>
        <taxon>Arthropoda</taxon>
        <taxon>Hexapoda</taxon>
        <taxon>Insecta</taxon>
        <taxon>Pterygota</taxon>
        <taxon>Neoptera</taxon>
        <taxon>Endopterygota</taxon>
        <taxon>Coleoptera</taxon>
        <taxon>Polyphaga</taxon>
        <taxon>Cucujiformia</taxon>
        <taxon>Curculionidae</taxon>
        <taxon>Scolytinae</taxon>
        <taxon>Dendroctonus</taxon>
    </lineage>
</organism>
<dbReference type="Proteomes" id="UP000030742">
    <property type="component" value="Unassembled WGS sequence"/>
</dbReference>
<evidence type="ECO:0000313" key="3">
    <source>
        <dbReference type="EMBL" id="ENN83122.1"/>
    </source>
</evidence>
<evidence type="ECO:0000313" key="4">
    <source>
        <dbReference type="EMBL" id="ERL91953.1"/>
    </source>
</evidence>
<accession>N6UBP5</accession>
<feature type="non-terminal residue" evidence="2">
    <location>
        <position position="1"/>
    </location>
</feature>
<name>N6UBP5_DENPD</name>
<evidence type="ECO:0000313" key="5">
    <source>
        <dbReference type="Proteomes" id="UP000030742"/>
    </source>
</evidence>
<dbReference type="AlphaFoldDB" id="N6UBP5"/>
<gene>
    <name evidence="4" type="ORF">D910_09276</name>
    <name evidence="3" type="ORF">YQE_00517</name>
    <name evidence="2" type="ORF">YQE_04473</name>
    <name evidence="1" type="ORF">YQE_04622</name>
</gene>
<sequence>MPLPCEFCIEGDYSEIKCNCCPNCKCLDAKFVSLCTCESNKNSLN</sequence>
<dbReference type="EMBL" id="KB632308">
    <property type="protein sequence ID" value="ERL91953.1"/>
    <property type="molecule type" value="Genomic_DNA"/>
</dbReference>
<dbReference type="EMBL" id="KB740792">
    <property type="protein sequence ID" value="ENN78920.1"/>
    <property type="molecule type" value="Genomic_DNA"/>
</dbReference>
<dbReference type="EMBL" id="KB740750">
    <property type="protein sequence ID" value="ENN79070.1"/>
    <property type="molecule type" value="Genomic_DNA"/>
</dbReference>
<proteinExistence type="predicted"/>
<dbReference type="HOGENOM" id="CLU_3208145_0_0_1"/>
<reference evidence="2 5" key="1">
    <citation type="journal article" date="2013" name="Genome Biol.">
        <title>Draft genome of the mountain pine beetle, Dendroctonus ponderosae Hopkins, a major forest pest.</title>
        <authorList>
            <person name="Keeling C.I."/>
            <person name="Yuen M.M."/>
            <person name="Liao N.Y."/>
            <person name="Docking T.R."/>
            <person name="Chan S.K."/>
            <person name="Taylor G.A."/>
            <person name="Palmquist D.L."/>
            <person name="Jackman S.D."/>
            <person name="Nguyen A."/>
            <person name="Li M."/>
            <person name="Henderson H."/>
            <person name="Janes J.K."/>
            <person name="Zhao Y."/>
            <person name="Pandoh P."/>
            <person name="Moore R."/>
            <person name="Sperling F.A."/>
            <person name="Huber D.P."/>
            <person name="Birol I."/>
            <person name="Jones S.J."/>
            <person name="Bohlmann J."/>
        </authorList>
    </citation>
    <scope>NUCLEOTIDE SEQUENCE</scope>
</reference>
<evidence type="ECO:0000313" key="2">
    <source>
        <dbReference type="EMBL" id="ENN79070.1"/>
    </source>
</evidence>
<evidence type="ECO:0000313" key="1">
    <source>
        <dbReference type="EMBL" id="ENN78920.1"/>
    </source>
</evidence>